<reference evidence="1" key="1">
    <citation type="journal article" date="2019" name="G3 (Bethesda)">
        <title>Genome Assemblies of Two Rare Opportunistic Yeast Pathogens: Diutina rugosa (syn. Candida rugosa) and Trichomonascus ciferrii (syn. Candida ciferrii).</title>
        <authorList>
            <person name="Mixao V."/>
            <person name="Saus E."/>
            <person name="Hansen A.P."/>
            <person name="Lass-Florl C."/>
            <person name="Gabaldon T."/>
        </authorList>
    </citation>
    <scope>NUCLEOTIDE SEQUENCE</scope>
    <source>
        <strain evidence="1">CBS 4856</strain>
    </source>
</reference>
<name>A0A642V8H6_9ASCO</name>
<organism evidence="1 2">
    <name type="scientific">Trichomonascus ciferrii</name>
    <dbReference type="NCBI Taxonomy" id="44093"/>
    <lineage>
        <taxon>Eukaryota</taxon>
        <taxon>Fungi</taxon>
        <taxon>Dikarya</taxon>
        <taxon>Ascomycota</taxon>
        <taxon>Saccharomycotina</taxon>
        <taxon>Dipodascomycetes</taxon>
        <taxon>Dipodascales</taxon>
        <taxon>Trichomonascaceae</taxon>
        <taxon>Trichomonascus</taxon>
        <taxon>Trichomonascus ciferrii complex</taxon>
    </lineage>
</organism>
<proteinExistence type="predicted"/>
<protein>
    <submittedName>
        <fullName evidence="1">Uncharacterized protein</fullName>
    </submittedName>
</protein>
<gene>
    <name evidence="1" type="ORF">TRICI_003986</name>
</gene>
<dbReference type="AlphaFoldDB" id="A0A642V8H6"/>
<keyword evidence="2" id="KW-1185">Reference proteome</keyword>
<sequence length="447" mass="51075">MFGFPMPRLMLMDGLWWPKYERSDFVLPPTVNMQANLPETRVTVTLGSIDEDYESYFDGLRQKTRETVEQLEISCYSSSMNGTEEWIEGIARAFPKVSRLCLDAEASLLDLILKCFRRAQVPVEALKYSMILRDTELEDTYEVLCANDFLSRLTTLTLIEEGGAGRDGVAAFRRVGTLLRNAKNLEVFKFEIEHETGFEVVRAADNLKQILPEQLLAVKTNFAVKNPNGTVWIPEDLGSLSTVVDMARQPDFSFYSVGSLTYLDMQLRGKYLGSPMQHPKANPACNVSEIRMSVDYRTQTIVPALAPCMDSVSLLEVTYELNEEEFDENIITELFTKCSFSQLKTLRLEYTFKGLIQGLKNSNYASFPNIEIIRIERVGLSRFPKNLISELKELATHFPKLRLIHFYAMSAIAQIDEVHSLSQLGHRVDCWNEYFGPDIYIDMSKFR</sequence>
<dbReference type="EMBL" id="SWFS01000296">
    <property type="protein sequence ID" value="KAA8910975.1"/>
    <property type="molecule type" value="Genomic_DNA"/>
</dbReference>
<evidence type="ECO:0000313" key="1">
    <source>
        <dbReference type="EMBL" id="KAA8910975.1"/>
    </source>
</evidence>
<accession>A0A642V8H6</accession>
<dbReference type="VEuPathDB" id="FungiDB:TRICI_003986"/>
<dbReference type="Proteomes" id="UP000761534">
    <property type="component" value="Unassembled WGS sequence"/>
</dbReference>
<comment type="caution">
    <text evidence="1">The sequence shown here is derived from an EMBL/GenBank/DDBJ whole genome shotgun (WGS) entry which is preliminary data.</text>
</comment>
<evidence type="ECO:0000313" key="2">
    <source>
        <dbReference type="Proteomes" id="UP000761534"/>
    </source>
</evidence>